<accession>A0ABX2HXI3</accession>
<organism evidence="2 3">
    <name type="scientific">Anaerostipes hadrus</name>
    <dbReference type="NCBI Taxonomy" id="649756"/>
    <lineage>
        <taxon>Bacteria</taxon>
        <taxon>Bacillati</taxon>
        <taxon>Bacillota</taxon>
        <taxon>Clostridia</taxon>
        <taxon>Lachnospirales</taxon>
        <taxon>Lachnospiraceae</taxon>
        <taxon>Anaerostipes</taxon>
    </lineage>
</organism>
<evidence type="ECO:0000256" key="1">
    <source>
        <dbReference type="SAM" id="SignalP"/>
    </source>
</evidence>
<name>A0ABX2HXI3_ANAHA</name>
<reference evidence="2 3" key="1">
    <citation type="journal article" date="2020" name="Cell Host Microbe">
        <title>Functional and Genomic Variation between Human-Derived Isolates of Lachnospiraceae Reveals Inter- and Intra-Species Diversity.</title>
        <authorList>
            <person name="Sorbara M.T."/>
            <person name="Littmann E.R."/>
            <person name="Fontana E."/>
            <person name="Moody T.U."/>
            <person name="Kohout C.E."/>
            <person name="Gjonbalaj M."/>
            <person name="Eaton V."/>
            <person name="Seok R."/>
            <person name="Leiner I.M."/>
            <person name="Pamer E.G."/>
        </authorList>
    </citation>
    <scope>NUCLEOTIDE SEQUENCE [LARGE SCALE GENOMIC DNA]</scope>
    <source>
        <strain evidence="2 3">MSK.14.57</strain>
    </source>
</reference>
<dbReference type="RefSeq" id="WP_173725599.1">
    <property type="nucleotide sequence ID" value="NZ_JAAIQB010000011.1"/>
</dbReference>
<evidence type="ECO:0000313" key="3">
    <source>
        <dbReference type="Proteomes" id="UP001644750"/>
    </source>
</evidence>
<evidence type="ECO:0008006" key="4">
    <source>
        <dbReference type="Google" id="ProtNLM"/>
    </source>
</evidence>
<dbReference type="EMBL" id="JAAITB010000014">
    <property type="protein sequence ID" value="NSJ79439.1"/>
    <property type="molecule type" value="Genomic_DNA"/>
</dbReference>
<gene>
    <name evidence="2" type="ORF">G5A72_07565</name>
</gene>
<protein>
    <recommendedName>
        <fullName evidence="4">DUF5626 domain-containing protein</fullName>
    </recommendedName>
</protein>
<dbReference type="Proteomes" id="UP001644750">
    <property type="component" value="Unassembled WGS sequence"/>
</dbReference>
<sequence length="149" mass="16828">MITKKLLVIILGCVICICNLNTSVTAMENEQDVIFSQNWMIEDGYIEEIVEEILPFSTIVNMNWKVGAKTEKKTKAFYKKAGSKITVDIKVIPKQKVRIGIVAKDIGRMYVDTTNTVKRTFNIKKTGEYSVFVTNKSDNAIYAVGSYTK</sequence>
<keyword evidence="1" id="KW-0732">Signal</keyword>
<keyword evidence="3" id="KW-1185">Reference proteome</keyword>
<feature type="signal peptide" evidence="1">
    <location>
        <begin position="1"/>
        <end position="26"/>
    </location>
</feature>
<comment type="caution">
    <text evidence="2">The sequence shown here is derived from an EMBL/GenBank/DDBJ whole genome shotgun (WGS) entry which is preliminary data.</text>
</comment>
<feature type="chain" id="PRO_5046011315" description="DUF5626 domain-containing protein" evidence="1">
    <location>
        <begin position="27"/>
        <end position="149"/>
    </location>
</feature>
<evidence type="ECO:0000313" key="2">
    <source>
        <dbReference type="EMBL" id="NSJ79439.1"/>
    </source>
</evidence>
<proteinExistence type="predicted"/>